<evidence type="ECO:0000313" key="2">
    <source>
        <dbReference type="EMBL" id="KEY19193.1"/>
    </source>
</evidence>
<dbReference type="Proteomes" id="UP000270036">
    <property type="component" value="Chromosome"/>
</dbReference>
<dbReference type="EMBL" id="LR134441">
    <property type="protein sequence ID" value="VEH98733.1"/>
    <property type="molecule type" value="Genomic_DNA"/>
</dbReference>
<sequence>MKKIILSALLGLAIVVSCDKKQESKTELSSTEQIAVEDNAKHDEEEKSDDHDESVKLQLNDGAKWAMNAEMKPFINEMESQVKAYDPVNGDFKMLGKNLSDTNDNLIKSCTIKGTPHDVLHAWLMPHMQEIDKLKKAENRDDANHIVEELNESMEKYHKYFN</sequence>
<name>A0A3S4YJB5_9FLAO</name>
<evidence type="ECO:0000313" key="5">
    <source>
        <dbReference type="Proteomes" id="UP000270036"/>
    </source>
</evidence>
<dbReference type="PROSITE" id="PS51257">
    <property type="entry name" value="PROKAR_LIPOPROTEIN"/>
    <property type="match status" value="1"/>
</dbReference>
<evidence type="ECO:0008006" key="6">
    <source>
        <dbReference type="Google" id="ProtNLM"/>
    </source>
</evidence>
<feature type="compositionally biased region" description="Basic and acidic residues" evidence="1">
    <location>
        <begin position="38"/>
        <end position="54"/>
    </location>
</feature>
<keyword evidence="4" id="KW-1185">Reference proteome</keyword>
<reference evidence="3 5" key="2">
    <citation type="submission" date="2018-12" db="EMBL/GenBank/DDBJ databases">
        <authorList>
            <consortium name="Pathogen Informatics"/>
        </authorList>
    </citation>
    <scope>NUCLEOTIDE SEQUENCE [LARGE SCALE GENOMIC DNA]</scope>
    <source>
        <strain evidence="3 5">NCTC13489</strain>
    </source>
</reference>
<evidence type="ECO:0000313" key="3">
    <source>
        <dbReference type="EMBL" id="VEH98733.1"/>
    </source>
</evidence>
<feature type="region of interest" description="Disordered" evidence="1">
    <location>
        <begin position="22"/>
        <end position="54"/>
    </location>
</feature>
<protein>
    <recommendedName>
        <fullName evidence="6">Lipoprotein</fullName>
    </recommendedName>
</protein>
<dbReference type="RefSeq" id="WP_034720099.1">
    <property type="nucleotide sequence ID" value="NZ_FOIX01000003.1"/>
</dbReference>
<organism evidence="3 5">
    <name type="scientific">Kaistella antarctica</name>
    <dbReference type="NCBI Taxonomy" id="266748"/>
    <lineage>
        <taxon>Bacteria</taxon>
        <taxon>Pseudomonadati</taxon>
        <taxon>Bacteroidota</taxon>
        <taxon>Flavobacteriia</taxon>
        <taxon>Flavobacteriales</taxon>
        <taxon>Weeksellaceae</taxon>
        <taxon>Chryseobacterium group</taxon>
        <taxon>Kaistella</taxon>
    </lineage>
</organism>
<dbReference type="Proteomes" id="UP000028349">
    <property type="component" value="Unassembled WGS sequence"/>
</dbReference>
<dbReference type="EMBL" id="JPEP01000002">
    <property type="protein sequence ID" value="KEY19193.1"/>
    <property type="molecule type" value="Genomic_DNA"/>
</dbReference>
<evidence type="ECO:0000256" key="1">
    <source>
        <dbReference type="SAM" id="MobiDB-lite"/>
    </source>
</evidence>
<dbReference type="OrthoDB" id="1440611at2"/>
<dbReference type="AlphaFoldDB" id="A0A3S4YJB5"/>
<dbReference type="KEGG" id="cant:NCTC13489_01116"/>
<evidence type="ECO:0000313" key="4">
    <source>
        <dbReference type="Proteomes" id="UP000028349"/>
    </source>
</evidence>
<proteinExistence type="predicted"/>
<accession>A0A3S4YJB5</accession>
<gene>
    <name evidence="2" type="ORF">HY04_12290</name>
    <name evidence="3" type="ORF">NCTC13489_01116</name>
</gene>
<reference evidence="2 4" key="1">
    <citation type="submission" date="2014-07" db="EMBL/GenBank/DDBJ databases">
        <authorList>
            <person name="Pisani N.G."/>
            <person name="Newman J.D."/>
        </authorList>
    </citation>
    <scope>NUCLEOTIDE SEQUENCE [LARGE SCALE GENOMIC DNA]</scope>
    <source>
        <strain evidence="2 4">LMG 24720</strain>
    </source>
</reference>
<dbReference type="STRING" id="266748.HY04_12290"/>